<dbReference type="Gene3D" id="3.40.50.880">
    <property type="match status" value="1"/>
</dbReference>
<sequence length="749" mass="83216">MTQIDRSRLRWPDRIPVGVCHHAAFHTQSPPQTLPVYREFMRGEMERIAESGFNAFVLECGWNEVETGDDVWDFTRVDAVRNLCREYGLSIGLWIFAELTPVWVARSYPEALAVSASGYRSDSHSYAHPTGRRLVQRLIEKVLERYGDDPGLMGCNIGVESGFHWLQVPDSDRYCDTLFDYNSAAIDHYREWLRLRYETLDGVNLAHRSAYPEWESIEPPRARPMLECARMRSSHVPWLDWRQAQCDMMTDYLAFKAACVRKAAPQVPVSDQSYEIHPARGGQDLWSISAAMDVVGTSMFTSNAPGDYMRGNYLQDYHRSSAKDRPFWIWELRAGQNAWGVTNWGPPVRMTDIARFTWQVLGQGAKAIFYWNWRPHLGGVEVGGHGFTERDGAVTDRALRAGRIARALQDPAKNLLRFQMPPARIAILDSPASRIVAEGEGSDTLVLDAQRGLHALWKAQGFPVDFVSEDEVQNGALERYQLLGLPFQYLMGAECADAIRDWTKRGGTVFGGLWCAAKDALGYGQAIVPGHGLDELFGGREVRVEPVFSSADQPVTNFGAAWNVGITGRPRFRWADWPQGKPPASDLAGYRYAAALRPYEGARVLAVNSLEEPAALWNACGEGQAILFGSLPIVEDEFAASGLAALAAEAARAAGVKPPLTIMNRAGRQWEAKLLVGDRGDAVVIALNMQPEEAWMEIHIPGLSISRAMDFETDEPLSLHSAHDGVTLSIRVAGGDARAALCLPQSLQE</sequence>
<proteinExistence type="inferred from homology"/>
<dbReference type="SUPFAM" id="SSF51445">
    <property type="entry name" value="(Trans)glycosidases"/>
    <property type="match status" value="1"/>
</dbReference>
<keyword evidence="4" id="KW-0479">Metal-binding</keyword>
<dbReference type="PANTHER" id="PTHR36447">
    <property type="entry name" value="BETA-GALACTOSIDASE GANA"/>
    <property type="match status" value="1"/>
</dbReference>
<dbReference type="InterPro" id="IPR003476">
    <property type="entry name" value="Glyco_hydro_42"/>
</dbReference>
<keyword evidence="6" id="KW-0862">Zinc</keyword>
<dbReference type="GO" id="GO:0005975">
    <property type="term" value="P:carbohydrate metabolic process"/>
    <property type="evidence" value="ECO:0007669"/>
    <property type="project" value="InterPro"/>
</dbReference>
<accession>A0A402CU49</accession>
<dbReference type="PANTHER" id="PTHR36447:SF2">
    <property type="entry name" value="BETA-GALACTOSIDASE YESZ"/>
    <property type="match status" value="1"/>
</dbReference>
<dbReference type="GO" id="GO:0004565">
    <property type="term" value="F:beta-galactosidase activity"/>
    <property type="evidence" value="ECO:0007669"/>
    <property type="project" value="UniProtKB-EC"/>
</dbReference>
<keyword evidence="5" id="KW-0378">Hydrolase</keyword>
<dbReference type="SUPFAM" id="SSF52317">
    <property type="entry name" value="Class I glutamine amidotransferase-like"/>
    <property type="match status" value="1"/>
</dbReference>
<dbReference type="Pfam" id="PF08532">
    <property type="entry name" value="Glyco_hydro_42M"/>
    <property type="match status" value="1"/>
</dbReference>
<evidence type="ECO:0000256" key="4">
    <source>
        <dbReference type="ARBA" id="ARBA00022723"/>
    </source>
</evidence>
<dbReference type="OrthoDB" id="9800974at2"/>
<name>A0A402CU49_9BACT</name>
<dbReference type="InterPro" id="IPR017853">
    <property type="entry name" value="GH"/>
</dbReference>
<evidence type="ECO:0000313" key="10">
    <source>
        <dbReference type="EMBL" id="BDI28849.1"/>
    </source>
</evidence>
<dbReference type="AlphaFoldDB" id="A0A402CU49"/>
<evidence type="ECO:0000259" key="8">
    <source>
        <dbReference type="Pfam" id="PF02449"/>
    </source>
</evidence>
<evidence type="ECO:0000256" key="7">
    <source>
        <dbReference type="ARBA" id="ARBA00023295"/>
    </source>
</evidence>
<dbReference type="KEGG" id="ccot:CCAX7_009000"/>
<dbReference type="InterPro" id="IPR013529">
    <property type="entry name" value="Glyco_hydro_42_N"/>
</dbReference>
<evidence type="ECO:0000256" key="2">
    <source>
        <dbReference type="ARBA" id="ARBA00005940"/>
    </source>
</evidence>
<dbReference type="GO" id="GO:0046872">
    <property type="term" value="F:metal ion binding"/>
    <property type="evidence" value="ECO:0007669"/>
    <property type="project" value="UniProtKB-KW"/>
</dbReference>
<dbReference type="Gene3D" id="3.20.20.80">
    <property type="entry name" value="Glycosidases"/>
    <property type="match status" value="1"/>
</dbReference>
<feature type="domain" description="Beta-galactosidase trimerisation" evidence="9">
    <location>
        <begin position="459"/>
        <end position="654"/>
    </location>
</feature>
<evidence type="ECO:0000256" key="5">
    <source>
        <dbReference type="ARBA" id="ARBA00022801"/>
    </source>
</evidence>
<evidence type="ECO:0000256" key="3">
    <source>
        <dbReference type="ARBA" id="ARBA00012756"/>
    </source>
</evidence>
<dbReference type="RefSeq" id="WP_119320906.1">
    <property type="nucleotide sequence ID" value="NZ_AP025739.1"/>
</dbReference>
<evidence type="ECO:0000259" key="9">
    <source>
        <dbReference type="Pfam" id="PF08532"/>
    </source>
</evidence>
<organism evidence="10 11">
    <name type="scientific">Capsulimonas corticalis</name>
    <dbReference type="NCBI Taxonomy" id="2219043"/>
    <lineage>
        <taxon>Bacteria</taxon>
        <taxon>Bacillati</taxon>
        <taxon>Armatimonadota</taxon>
        <taxon>Armatimonadia</taxon>
        <taxon>Capsulimonadales</taxon>
        <taxon>Capsulimonadaceae</taxon>
        <taxon>Capsulimonas</taxon>
    </lineage>
</organism>
<dbReference type="Proteomes" id="UP000287394">
    <property type="component" value="Chromosome"/>
</dbReference>
<keyword evidence="11" id="KW-1185">Reference proteome</keyword>
<feature type="domain" description="Glycoside hydrolase family 42 N-terminal" evidence="8">
    <location>
        <begin position="39"/>
        <end position="398"/>
    </location>
</feature>
<dbReference type="Pfam" id="PF02449">
    <property type="entry name" value="Glyco_hydro_42"/>
    <property type="match status" value="1"/>
</dbReference>
<evidence type="ECO:0000256" key="6">
    <source>
        <dbReference type="ARBA" id="ARBA00022833"/>
    </source>
</evidence>
<dbReference type="EMBL" id="AP025739">
    <property type="protein sequence ID" value="BDI28849.1"/>
    <property type="molecule type" value="Genomic_DNA"/>
</dbReference>
<dbReference type="InterPro" id="IPR029062">
    <property type="entry name" value="Class_I_gatase-like"/>
</dbReference>
<dbReference type="InterPro" id="IPR013738">
    <property type="entry name" value="Beta_galactosidase_Trimer"/>
</dbReference>
<keyword evidence="7" id="KW-0326">Glycosidase</keyword>
<comment type="catalytic activity">
    <reaction evidence="1">
        <text>Hydrolysis of terminal non-reducing beta-D-galactose residues in beta-D-galactosides.</text>
        <dbReference type="EC" id="3.2.1.23"/>
    </reaction>
</comment>
<reference evidence="10 11" key="1">
    <citation type="journal article" date="2019" name="Int. J. Syst. Evol. Microbiol.">
        <title>Capsulimonas corticalis gen. nov., sp. nov., an aerobic capsulated bacterium, of a novel bacterial order, Capsulimonadales ord. nov., of the class Armatimonadia of the phylum Armatimonadetes.</title>
        <authorList>
            <person name="Li J."/>
            <person name="Kudo C."/>
            <person name="Tonouchi A."/>
        </authorList>
    </citation>
    <scope>NUCLEOTIDE SEQUENCE [LARGE SCALE GENOMIC DNA]</scope>
    <source>
        <strain evidence="10 11">AX-7</strain>
    </source>
</reference>
<evidence type="ECO:0000313" key="11">
    <source>
        <dbReference type="Proteomes" id="UP000287394"/>
    </source>
</evidence>
<dbReference type="GO" id="GO:0009341">
    <property type="term" value="C:beta-galactosidase complex"/>
    <property type="evidence" value="ECO:0007669"/>
    <property type="project" value="InterPro"/>
</dbReference>
<comment type="similarity">
    <text evidence="2">Belongs to the glycosyl hydrolase 42 family.</text>
</comment>
<evidence type="ECO:0000256" key="1">
    <source>
        <dbReference type="ARBA" id="ARBA00001412"/>
    </source>
</evidence>
<protein>
    <recommendedName>
        <fullName evidence="3">beta-galactosidase</fullName>
        <ecNumber evidence="3">3.2.1.23</ecNumber>
    </recommendedName>
</protein>
<gene>
    <name evidence="10" type="ORF">CCAX7_009000</name>
</gene>
<dbReference type="CDD" id="cd03143">
    <property type="entry name" value="A4_beta-galactosidase_middle_domain"/>
    <property type="match status" value="1"/>
</dbReference>
<dbReference type="EC" id="3.2.1.23" evidence="3"/>